<comment type="caution">
    <text evidence="1">The sequence shown here is derived from an EMBL/GenBank/DDBJ whole genome shotgun (WGS) entry which is preliminary data.</text>
</comment>
<dbReference type="EMBL" id="QRJE01000002">
    <property type="protein sequence ID" value="RHH16165.1"/>
    <property type="molecule type" value="Genomic_DNA"/>
</dbReference>
<evidence type="ECO:0000313" key="2">
    <source>
        <dbReference type="Proteomes" id="UP000266644"/>
    </source>
</evidence>
<reference evidence="1 2" key="1">
    <citation type="submission" date="2018-08" db="EMBL/GenBank/DDBJ databases">
        <title>A genome reference for cultivated species of the human gut microbiota.</title>
        <authorList>
            <person name="Zou Y."/>
            <person name="Xue W."/>
            <person name="Luo G."/>
        </authorList>
    </citation>
    <scope>NUCLEOTIDE SEQUENCE [LARGE SCALE GENOMIC DNA]</scope>
    <source>
        <strain evidence="1 2">AM18-6</strain>
    </source>
</reference>
<evidence type="ECO:0000313" key="1">
    <source>
        <dbReference type="EMBL" id="RHH16165.1"/>
    </source>
</evidence>
<name>A0A396C9K9_BACFG</name>
<dbReference type="AlphaFoldDB" id="A0A396C9K9"/>
<protein>
    <submittedName>
        <fullName evidence="1">Uncharacterized protein</fullName>
    </submittedName>
</protein>
<organism evidence="1 2">
    <name type="scientific">Bacteroides fragilis</name>
    <dbReference type="NCBI Taxonomy" id="817"/>
    <lineage>
        <taxon>Bacteria</taxon>
        <taxon>Pseudomonadati</taxon>
        <taxon>Bacteroidota</taxon>
        <taxon>Bacteroidia</taxon>
        <taxon>Bacteroidales</taxon>
        <taxon>Bacteroidaceae</taxon>
        <taxon>Bacteroides</taxon>
    </lineage>
</organism>
<sequence>MYRCFPIASAKVGLFLKLPNYLQKKNPIIFDRHIVFSCLFIDNQWYMFFLHFVRDMNFFLR</sequence>
<accession>A0A396C9K9</accession>
<gene>
    <name evidence="1" type="ORF">DW228_01360</name>
</gene>
<dbReference type="Proteomes" id="UP000266644">
    <property type="component" value="Unassembled WGS sequence"/>
</dbReference>
<proteinExistence type="predicted"/>